<comment type="similarity">
    <text evidence="3 13">Belongs to the cytochrome P450 family.</text>
</comment>
<evidence type="ECO:0000256" key="14">
    <source>
        <dbReference type="PIRSR" id="PIRSR000047-1"/>
    </source>
</evidence>
<evidence type="ECO:0000256" key="6">
    <source>
        <dbReference type="ARBA" id="ARBA00022692"/>
    </source>
</evidence>
<dbReference type="InterPro" id="IPR036396">
    <property type="entry name" value="Cyt_P450_sf"/>
</dbReference>
<dbReference type="Pfam" id="PF00067">
    <property type="entry name" value="p450"/>
    <property type="match status" value="1"/>
</dbReference>
<evidence type="ECO:0000313" key="16">
    <source>
        <dbReference type="Ensembl" id="ENSGMOP00000021257.2"/>
    </source>
</evidence>
<evidence type="ECO:0000256" key="3">
    <source>
        <dbReference type="ARBA" id="ARBA00010617"/>
    </source>
</evidence>
<evidence type="ECO:0000313" key="17">
    <source>
        <dbReference type="Proteomes" id="UP000694546"/>
    </source>
</evidence>
<dbReference type="PIRSF" id="PIRSF000047">
    <property type="entry name" value="Cytochrome_CYPVIIA1"/>
    <property type="match status" value="1"/>
</dbReference>
<keyword evidence="9" id="KW-1133">Transmembrane helix</keyword>
<keyword evidence="4" id="KW-0444">Lipid biosynthesis</keyword>
<keyword evidence="5 13" id="KW-0349">Heme</keyword>
<dbReference type="RefSeq" id="XP_030220855.1">
    <property type="nucleotide sequence ID" value="XM_030364995.1"/>
</dbReference>
<dbReference type="SUPFAM" id="SSF48264">
    <property type="entry name" value="Cytochrome P450"/>
    <property type="match status" value="1"/>
</dbReference>
<evidence type="ECO:0000256" key="11">
    <source>
        <dbReference type="ARBA" id="ARBA00023098"/>
    </source>
</evidence>
<keyword evidence="6" id="KW-0812">Transmembrane</keyword>
<keyword evidence="12 13" id="KW-0472">Membrane</keyword>
<accession>A0A8C4ZS55</accession>
<comment type="subcellular location">
    <subcellularLocation>
        <location evidence="2">Endoplasmic reticulum membrane</location>
        <topology evidence="2">Single-pass membrane protein</topology>
    </subcellularLocation>
</comment>
<dbReference type="GO" id="GO:0006629">
    <property type="term" value="P:lipid metabolic process"/>
    <property type="evidence" value="ECO:0007669"/>
    <property type="project" value="UniProtKB-KW"/>
</dbReference>
<reference evidence="16" key="2">
    <citation type="submission" date="2025-09" db="UniProtKB">
        <authorList>
            <consortium name="Ensembl"/>
        </authorList>
    </citation>
    <scope>IDENTIFICATION</scope>
</reference>
<dbReference type="KEGG" id="gmh:115549671"/>
<gene>
    <name evidence="16" type="primary">LOC115549671</name>
</gene>
<evidence type="ECO:0000256" key="9">
    <source>
        <dbReference type="ARBA" id="ARBA00022989"/>
    </source>
</evidence>
<dbReference type="AlphaFoldDB" id="A0A8C4ZS55"/>
<evidence type="ECO:0000256" key="7">
    <source>
        <dbReference type="ARBA" id="ARBA00022723"/>
    </source>
</evidence>
<dbReference type="InterPro" id="IPR024204">
    <property type="entry name" value="Cyt_P450_CYP7A1-type"/>
</dbReference>
<keyword evidence="11" id="KW-0443">Lipid metabolism</keyword>
<feature type="binding site" evidence="15">
    <location>
        <position position="393"/>
    </location>
    <ligand>
        <name>substrate</name>
    </ligand>
</feature>
<feature type="binding site" evidence="15">
    <location>
        <position position="295"/>
    </location>
    <ligand>
        <name>substrate</name>
    </ligand>
</feature>
<evidence type="ECO:0000256" key="15">
    <source>
        <dbReference type="PIRSR" id="PIRSR000047-2"/>
    </source>
</evidence>
<dbReference type="GeneTree" id="ENSGT00940000153709"/>
<evidence type="ECO:0000256" key="4">
    <source>
        <dbReference type="ARBA" id="ARBA00022516"/>
    </source>
</evidence>
<dbReference type="GO" id="GO:0005506">
    <property type="term" value="F:iron ion binding"/>
    <property type="evidence" value="ECO:0007669"/>
    <property type="project" value="InterPro"/>
</dbReference>
<reference evidence="16" key="1">
    <citation type="submission" date="2025-08" db="UniProtKB">
        <authorList>
            <consortium name="Ensembl"/>
        </authorList>
    </citation>
    <scope>IDENTIFICATION</scope>
</reference>
<proteinExistence type="inferred from homology"/>
<evidence type="ECO:0000256" key="5">
    <source>
        <dbReference type="ARBA" id="ARBA00022617"/>
    </source>
</evidence>
<dbReference type="OrthoDB" id="6692864at2759"/>
<dbReference type="FunFam" id="1.10.630.10:FF:000025">
    <property type="entry name" value="Prostaglandin I2 (prostacyclin) synthase"/>
    <property type="match status" value="1"/>
</dbReference>
<dbReference type="PANTHER" id="PTHR24306">
    <property type="match status" value="1"/>
</dbReference>
<sequence length="511" mass="59512">MGLLVPILLALLASLFGGFYLLGAFRKQRPGEPPLDRGPIPWLGHVLEFRRDTAKFLERMKQKHGDIFTVQLGGNYFTFLMDPSSFGAVFKEARTKLDFSAFARKLVDRVFHFNQIEHSKNQFHVTNNRHLMGDGLVLLTESTMKNFQNLMLHSIGKGGDQKTWIEDGLFMYSYNIVFRAGYLSLFGNVSLREAGSTEKSFEMDRIQSDELFTEFHKFDQYFPKLAYGVQSPRERIEIRKLLRLFWKTLSLQVVKNKENPSDWVREEQQTTERQGMKEFMQERCMFVMLWASQGNTGPAAFWLLMYLLKNPEAMAAVRREVDRVVTESGQEVRRGGPIINLTYDMIQKSLILDSALEETLRLTVAPVLTRAVMENMNLKMSDGRAYQIRQGDRISLFPYTAVQIDSEIHPDPLSFKYDRFLNPDGSKKKDFYKNGKKLRYYTMPWGAGVSMCPGRFFAMNELKQFVFFMILYFDFELKNPNEEVPDIDVKRWGFGAMQPTRDVGFRYRLRF</sequence>
<dbReference type="GO" id="GO:0008397">
    <property type="term" value="F:sterol 12-alpha-hydroxylase activity"/>
    <property type="evidence" value="ECO:0007669"/>
    <property type="project" value="TreeGrafter"/>
</dbReference>
<dbReference type="Gene3D" id="1.10.630.10">
    <property type="entry name" value="Cytochrome P450"/>
    <property type="match status" value="1"/>
</dbReference>
<keyword evidence="17" id="KW-1185">Reference proteome</keyword>
<dbReference type="PANTHER" id="PTHR24306:SF0">
    <property type="entry name" value="7-ALPHA-HYDROXYCHOLEST-4-EN-3-ONE 12-ALPHA-HYDROXYLASE"/>
    <property type="match status" value="1"/>
</dbReference>
<comment type="cofactor">
    <cofactor evidence="1 13 14">
        <name>heme</name>
        <dbReference type="ChEBI" id="CHEBI:30413"/>
    </cofactor>
</comment>
<keyword evidence="7 13" id="KW-0479">Metal-binding</keyword>
<protein>
    <submittedName>
        <fullName evidence="16">7-alpha-hydroxycholest-4-en-3-one 12-alpha-hydroxylase-like</fullName>
    </submittedName>
</protein>
<feature type="binding site" description="axial binding residue" evidence="14">
    <location>
        <position position="452"/>
    </location>
    <ligand>
        <name>heme</name>
        <dbReference type="ChEBI" id="CHEBI:30413"/>
    </ligand>
    <ligandPart>
        <name>Fe</name>
        <dbReference type="ChEBI" id="CHEBI:18248"/>
    </ligandPart>
</feature>
<dbReference type="InterPro" id="IPR001128">
    <property type="entry name" value="Cyt_P450"/>
</dbReference>
<name>A0A8C4ZS55_GADMO</name>
<dbReference type="GO" id="GO:0020037">
    <property type="term" value="F:heme binding"/>
    <property type="evidence" value="ECO:0007669"/>
    <property type="project" value="InterPro"/>
</dbReference>
<dbReference type="Ensembl" id="ENSGMOT00000021775.2">
    <property type="protein sequence ID" value="ENSGMOP00000021257.2"/>
    <property type="gene ID" value="ENSGMOG00000019770.2"/>
</dbReference>
<evidence type="ECO:0000256" key="2">
    <source>
        <dbReference type="ARBA" id="ARBA00004389"/>
    </source>
</evidence>
<evidence type="ECO:0000256" key="10">
    <source>
        <dbReference type="ARBA" id="ARBA00023004"/>
    </source>
</evidence>
<evidence type="ECO:0000256" key="8">
    <source>
        <dbReference type="ARBA" id="ARBA00022824"/>
    </source>
</evidence>
<keyword evidence="8 13" id="KW-0256">Endoplasmic reticulum</keyword>
<evidence type="ECO:0000256" key="13">
    <source>
        <dbReference type="PIRNR" id="PIRNR000047"/>
    </source>
</evidence>
<feature type="binding site" evidence="15">
    <location>
        <position position="109"/>
    </location>
    <ligand>
        <name>substrate</name>
    </ligand>
</feature>
<organism evidence="16 17">
    <name type="scientific">Gadus morhua</name>
    <name type="common">Atlantic cod</name>
    <dbReference type="NCBI Taxonomy" id="8049"/>
    <lineage>
        <taxon>Eukaryota</taxon>
        <taxon>Metazoa</taxon>
        <taxon>Chordata</taxon>
        <taxon>Craniata</taxon>
        <taxon>Vertebrata</taxon>
        <taxon>Euteleostomi</taxon>
        <taxon>Actinopterygii</taxon>
        <taxon>Neopterygii</taxon>
        <taxon>Teleostei</taxon>
        <taxon>Neoteleostei</taxon>
        <taxon>Acanthomorphata</taxon>
        <taxon>Zeiogadaria</taxon>
        <taxon>Gadariae</taxon>
        <taxon>Gadiformes</taxon>
        <taxon>Gadoidei</taxon>
        <taxon>Gadidae</taxon>
        <taxon>Gadus</taxon>
    </lineage>
</organism>
<dbReference type="OMA" id="WGFGTTQ"/>
<evidence type="ECO:0000256" key="12">
    <source>
        <dbReference type="ARBA" id="ARBA00023136"/>
    </source>
</evidence>
<dbReference type="PRINTS" id="PR00465">
    <property type="entry name" value="EP450IV"/>
</dbReference>
<dbReference type="Proteomes" id="UP000694546">
    <property type="component" value="Chromosome 8"/>
</dbReference>
<dbReference type="InterPro" id="IPR002403">
    <property type="entry name" value="Cyt_P450_E_grp-IV"/>
</dbReference>
<keyword evidence="10 13" id="KW-0408">Iron</keyword>
<evidence type="ECO:0000256" key="1">
    <source>
        <dbReference type="ARBA" id="ARBA00001971"/>
    </source>
</evidence>
<dbReference type="GeneID" id="115549671"/>
<dbReference type="GO" id="GO:0005789">
    <property type="term" value="C:endoplasmic reticulum membrane"/>
    <property type="evidence" value="ECO:0007669"/>
    <property type="project" value="UniProtKB-SubCell"/>
</dbReference>